<evidence type="ECO:0000313" key="3">
    <source>
        <dbReference type="EMBL" id="TBW34712.1"/>
    </source>
</evidence>
<organism evidence="3 4">
    <name type="scientific">Siculibacillus lacustris</name>
    <dbReference type="NCBI Taxonomy" id="1549641"/>
    <lineage>
        <taxon>Bacteria</taxon>
        <taxon>Pseudomonadati</taxon>
        <taxon>Pseudomonadota</taxon>
        <taxon>Alphaproteobacteria</taxon>
        <taxon>Hyphomicrobiales</taxon>
        <taxon>Ancalomicrobiaceae</taxon>
        <taxon>Siculibacillus</taxon>
    </lineage>
</organism>
<accession>A0A4Q9VHS4</accession>
<proteinExistence type="predicted"/>
<dbReference type="Proteomes" id="UP000292781">
    <property type="component" value="Unassembled WGS sequence"/>
</dbReference>
<comment type="caution">
    <text evidence="3">The sequence shown here is derived from an EMBL/GenBank/DDBJ whole genome shotgun (WGS) entry which is preliminary data.</text>
</comment>
<dbReference type="AlphaFoldDB" id="A0A4Q9VHS4"/>
<protein>
    <recommendedName>
        <fullName evidence="2">DM13 domain-containing protein</fullName>
    </recommendedName>
</protein>
<dbReference type="RefSeq" id="WP_131310917.1">
    <property type="nucleotide sequence ID" value="NZ_SJFN01000031.1"/>
</dbReference>
<sequence length="208" mass="21962">MRATTLAVIAVLTAAAALAGNLLPNDPGASVRDWAIGPSSAAALPDADDEPTVVPGPMRAADGGVLPALPAARRAPPPPRAEPAVKPPPRAVLAWEGRFRPSRPQDADAGAGRALVRLPARELSFADFTVADLPDLEVWLVAADRVASADDALGAKRVSLGRLKKPRGNQTYRLPPEIDVSVYRSVIVWSRRERAPHVTALLVPQRTP</sequence>
<dbReference type="EMBL" id="SJFN01000031">
    <property type="protein sequence ID" value="TBW34712.1"/>
    <property type="molecule type" value="Genomic_DNA"/>
</dbReference>
<dbReference type="OrthoDB" id="6106486at2"/>
<dbReference type="Pfam" id="PF10517">
    <property type="entry name" value="DM13"/>
    <property type="match status" value="1"/>
</dbReference>
<feature type="signal peptide" evidence="1">
    <location>
        <begin position="1"/>
        <end position="19"/>
    </location>
</feature>
<keyword evidence="4" id="KW-1185">Reference proteome</keyword>
<feature type="domain" description="DM13" evidence="2">
    <location>
        <begin position="97"/>
        <end position="203"/>
    </location>
</feature>
<evidence type="ECO:0000313" key="4">
    <source>
        <dbReference type="Proteomes" id="UP000292781"/>
    </source>
</evidence>
<evidence type="ECO:0000256" key="1">
    <source>
        <dbReference type="SAM" id="SignalP"/>
    </source>
</evidence>
<dbReference type="PROSITE" id="PS51549">
    <property type="entry name" value="DM13"/>
    <property type="match status" value="1"/>
</dbReference>
<keyword evidence="1" id="KW-0732">Signal</keyword>
<reference evidence="3 4" key="1">
    <citation type="submission" date="2019-02" db="EMBL/GenBank/DDBJ databases">
        <title>Siculibacillus lacustris gen. nov., sp. nov., a new rosette-forming bacterium isolated from a freshwater crater lake (Lake St. Ana, Romania).</title>
        <authorList>
            <person name="Felfoldi T."/>
            <person name="Marton Z."/>
            <person name="Szabo A."/>
            <person name="Mentes A."/>
            <person name="Boka K."/>
            <person name="Marialigeti K."/>
            <person name="Mathe I."/>
            <person name="Koncz M."/>
            <person name="Schumann P."/>
            <person name="Toth E."/>
        </authorList>
    </citation>
    <scope>NUCLEOTIDE SEQUENCE [LARGE SCALE GENOMIC DNA]</scope>
    <source>
        <strain evidence="3 4">SA-279</strain>
    </source>
</reference>
<dbReference type="InterPro" id="IPR019545">
    <property type="entry name" value="DM13_domain"/>
</dbReference>
<evidence type="ECO:0000259" key="2">
    <source>
        <dbReference type="PROSITE" id="PS51549"/>
    </source>
</evidence>
<name>A0A4Q9VHS4_9HYPH</name>
<feature type="chain" id="PRO_5020348456" description="DM13 domain-containing protein" evidence="1">
    <location>
        <begin position="20"/>
        <end position="208"/>
    </location>
</feature>
<gene>
    <name evidence="3" type="ORF">EYW49_17480</name>
</gene>